<organism evidence="6 7">
    <name type="scientific">Mariprofundus micogutta</name>
    <dbReference type="NCBI Taxonomy" id="1921010"/>
    <lineage>
        <taxon>Bacteria</taxon>
        <taxon>Pseudomonadati</taxon>
        <taxon>Pseudomonadota</taxon>
        <taxon>Candidatius Mariprofundia</taxon>
        <taxon>Mariprofundales</taxon>
        <taxon>Mariprofundaceae</taxon>
        <taxon>Mariprofundus</taxon>
    </lineage>
</organism>
<feature type="domain" description="HTH luxR-type" evidence="4">
    <location>
        <begin position="141"/>
        <end position="206"/>
    </location>
</feature>
<evidence type="ECO:0000256" key="1">
    <source>
        <dbReference type="ARBA" id="ARBA00022553"/>
    </source>
</evidence>
<dbReference type="SMART" id="SM00448">
    <property type="entry name" value="REC"/>
    <property type="match status" value="1"/>
</dbReference>
<evidence type="ECO:0000256" key="2">
    <source>
        <dbReference type="ARBA" id="ARBA00023125"/>
    </source>
</evidence>
<evidence type="ECO:0000313" key="7">
    <source>
        <dbReference type="Proteomes" id="UP000231632"/>
    </source>
</evidence>
<reference evidence="6 7" key="1">
    <citation type="journal article" date="2017" name="Arch. Microbiol.">
        <title>Mariprofundus micogutta sp. nov., a novel iron-oxidizing zetaproteobacterium isolated from a deep-sea hydrothermal field at the Bayonnaise knoll of the Izu-Ogasawara arc, and a description of Mariprofundales ord. nov. and Zetaproteobacteria classis nov.</title>
        <authorList>
            <person name="Makita H."/>
            <person name="Tanaka E."/>
            <person name="Mitsunobu S."/>
            <person name="Miyazaki M."/>
            <person name="Nunoura T."/>
            <person name="Uematsu K."/>
            <person name="Takaki Y."/>
            <person name="Nishi S."/>
            <person name="Shimamura S."/>
            <person name="Takai K."/>
        </authorList>
    </citation>
    <scope>NUCLEOTIDE SEQUENCE [LARGE SCALE GENOMIC DNA]</scope>
    <source>
        <strain evidence="6 7">ET2</strain>
    </source>
</reference>
<dbReference type="InterPro" id="IPR001789">
    <property type="entry name" value="Sig_transdc_resp-reg_receiver"/>
</dbReference>
<dbReference type="Pfam" id="PF00072">
    <property type="entry name" value="Response_reg"/>
    <property type="match status" value="1"/>
</dbReference>
<dbReference type="OrthoDB" id="5293313at2"/>
<evidence type="ECO:0000256" key="3">
    <source>
        <dbReference type="PROSITE-ProRule" id="PRU00169"/>
    </source>
</evidence>
<evidence type="ECO:0000259" key="4">
    <source>
        <dbReference type="PROSITE" id="PS50043"/>
    </source>
</evidence>
<dbReference type="SUPFAM" id="SSF46894">
    <property type="entry name" value="C-terminal effector domain of the bipartite response regulators"/>
    <property type="match status" value="1"/>
</dbReference>
<dbReference type="PROSITE" id="PS50110">
    <property type="entry name" value="RESPONSE_REGULATORY"/>
    <property type="match status" value="1"/>
</dbReference>
<dbReference type="EMBL" id="BDFD01000012">
    <property type="protein sequence ID" value="GAV20550.1"/>
    <property type="molecule type" value="Genomic_DNA"/>
</dbReference>
<comment type="caution">
    <text evidence="6">The sequence shown here is derived from an EMBL/GenBank/DDBJ whole genome shotgun (WGS) entry which is preliminary data.</text>
</comment>
<name>A0A1L8CNQ0_9PROT</name>
<dbReference type="CDD" id="cd06170">
    <property type="entry name" value="LuxR_C_like"/>
    <property type="match status" value="1"/>
</dbReference>
<dbReference type="PANTHER" id="PTHR43214">
    <property type="entry name" value="TWO-COMPONENT RESPONSE REGULATOR"/>
    <property type="match status" value="1"/>
</dbReference>
<dbReference type="AlphaFoldDB" id="A0A1L8CNQ0"/>
<dbReference type="Pfam" id="PF00196">
    <property type="entry name" value="GerE"/>
    <property type="match status" value="1"/>
</dbReference>
<dbReference type="RefSeq" id="WP_072659869.1">
    <property type="nucleotide sequence ID" value="NZ_BDFD01000012.1"/>
</dbReference>
<dbReference type="PROSITE" id="PS50043">
    <property type="entry name" value="HTH_LUXR_2"/>
    <property type="match status" value="1"/>
</dbReference>
<dbReference type="InterPro" id="IPR000792">
    <property type="entry name" value="Tscrpt_reg_LuxR_C"/>
</dbReference>
<keyword evidence="1 3" id="KW-0597">Phosphoprotein</keyword>
<dbReference type="InterPro" id="IPR058245">
    <property type="entry name" value="NreC/VraR/RcsB-like_REC"/>
</dbReference>
<dbReference type="InterPro" id="IPR011006">
    <property type="entry name" value="CheY-like_superfamily"/>
</dbReference>
<accession>A0A1L8CNQ0</accession>
<dbReference type="SUPFAM" id="SSF52172">
    <property type="entry name" value="CheY-like"/>
    <property type="match status" value="1"/>
</dbReference>
<gene>
    <name evidence="6" type="ORF">MMIC_P1519</name>
</gene>
<keyword evidence="2" id="KW-0238">DNA-binding</keyword>
<keyword evidence="7" id="KW-1185">Reference proteome</keyword>
<evidence type="ECO:0000259" key="5">
    <source>
        <dbReference type="PROSITE" id="PS50110"/>
    </source>
</evidence>
<evidence type="ECO:0000313" key="6">
    <source>
        <dbReference type="EMBL" id="GAV20550.1"/>
    </source>
</evidence>
<dbReference type="GO" id="GO:0000160">
    <property type="term" value="P:phosphorelay signal transduction system"/>
    <property type="evidence" value="ECO:0007669"/>
    <property type="project" value="InterPro"/>
</dbReference>
<feature type="domain" description="Response regulatory" evidence="5">
    <location>
        <begin position="3"/>
        <end position="119"/>
    </location>
</feature>
<dbReference type="GO" id="GO:0006355">
    <property type="term" value="P:regulation of DNA-templated transcription"/>
    <property type="evidence" value="ECO:0007669"/>
    <property type="project" value="InterPro"/>
</dbReference>
<dbReference type="InterPro" id="IPR016032">
    <property type="entry name" value="Sig_transdc_resp-reg_C-effctor"/>
</dbReference>
<dbReference type="CDD" id="cd17535">
    <property type="entry name" value="REC_NarL-like"/>
    <property type="match status" value="1"/>
</dbReference>
<dbReference type="SMART" id="SM00421">
    <property type="entry name" value="HTH_LUXR"/>
    <property type="match status" value="1"/>
</dbReference>
<proteinExistence type="predicted"/>
<sequence length="210" mass="22732">MISVYLVDDHAVVRAGFSSLLDAECDIQVVGEAASGEEAYSGYFELQPDVVITDISMPGEGGLGFIRRLLTRDIDAKVLVMSMFDDVAFVKRALEYGAMGYISKSDNPDLLAPAVRALAAGETWASPKLAQQLFGSNRSGHENPHEILTSREFEVFVLLALGQDGKEIADALHLSPKTVGTHQTRVFNKLQVKTGAELARLAIRLGIIKA</sequence>
<dbReference type="InterPro" id="IPR039420">
    <property type="entry name" value="WalR-like"/>
</dbReference>
<dbReference type="PANTHER" id="PTHR43214:SF43">
    <property type="entry name" value="TWO-COMPONENT RESPONSE REGULATOR"/>
    <property type="match status" value="1"/>
</dbReference>
<dbReference type="STRING" id="1921010.MMIC_P1519"/>
<protein>
    <submittedName>
        <fullName evidence="6">Two-component system, NarL family, invasion response regulator UvrY</fullName>
    </submittedName>
</protein>
<dbReference type="Gene3D" id="3.40.50.2300">
    <property type="match status" value="1"/>
</dbReference>
<dbReference type="PRINTS" id="PR00038">
    <property type="entry name" value="HTHLUXR"/>
</dbReference>
<dbReference type="GO" id="GO:0003677">
    <property type="term" value="F:DNA binding"/>
    <property type="evidence" value="ECO:0007669"/>
    <property type="project" value="UniProtKB-KW"/>
</dbReference>
<feature type="modified residue" description="4-aspartylphosphate" evidence="3">
    <location>
        <position position="54"/>
    </location>
</feature>
<dbReference type="Proteomes" id="UP000231632">
    <property type="component" value="Unassembled WGS sequence"/>
</dbReference>